<evidence type="ECO:0000256" key="16">
    <source>
        <dbReference type="ARBA" id="ARBA00023170"/>
    </source>
</evidence>
<dbReference type="InterPro" id="IPR013783">
    <property type="entry name" value="Ig-like_fold"/>
</dbReference>
<dbReference type="GO" id="GO:0043235">
    <property type="term" value="C:receptor complex"/>
    <property type="evidence" value="ECO:0007669"/>
    <property type="project" value="TreeGrafter"/>
</dbReference>
<dbReference type="GO" id="GO:0050793">
    <property type="term" value="P:regulation of developmental process"/>
    <property type="evidence" value="ECO:0007669"/>
    <property type="project" value="UniProtKB-ARBA"/>
</dbReference>
<evidence type="ECO:0000256" key="25">
    <source>
        <dbReference type="SAM" id="MobiDB-lite"/>
    </source>
</evidence>
<dbReference type="AlphaFoldDB" id="H2ZAM2"/>
<dbReference type="Gene3D" id="2.60.40.10">
    <property type="entry name" value="Immunoglobulins"/>
    <property type="match status" value="1"/>
</dbReference>
<keyword evidence="14" id="KW-0829">Tyrosine-protein kinase</keyword>
<dbReference type="GO" id="GO:0005524">
    <property type="term" value="F:ATP binding"/>
    <property type="evidence" value="ECO:0007669"/>
    <property type="project" value="UniProtKB-UniRule"/>
</dbReference>
<dbReference type="InterPro" id="IPR000719">
    <property type="entry name" value="Prot_kinase_dom"/>
</dbReference>
<evidence type="ECO:0000256" key="20">
    <source>
        <dbReference type="PIRSR" id="PIRSR000615-1"/>
    </source>
</evidence>
<feature type="binding site" evidence="22">
    <location>
        <position position="315"/>
    </location>
    <ligand>
        <name>Mg(2+)</name>
        <dbReference type="ChEBI" id="CHEBI:18420"/>
    </ligand>
</feature>
<dbReference type="FunFam" id="3.30.200.20:FF:000041">
    <property type="entry name" value="Vascular endothelial growth factor receptor 2"/>
    <property type="match status" value="1"/>
</dbReference>
<organism evidence="28 29">
    <name type="scientific">Ciona savignyi</name>
    <name type="common">Pacific transparent sea squirt</name>
    <dbReference type="NCBI Taxonomy" id="51511"/>
    <lineage>
        <taxon>Eukaryota</taxon>
        <taxon>Metazoa</taxon>
        <taxon>Chordata</taxon>
        <taxon>Tunicata</taxon>
        <taxon>Ascidiacea</taxon>
        <taxon>Phlebobranchia</taxon>
        <taxon>Cionidae</taxon>
        <taxon>Ciona</taxon>
    </lineage>
</organism>
<dbReference type="HOGENOM" id="CLU_000288_7_40_1"/>
<dbReference type="Gene3D" id="1.10.510.10">
    <property type="entry name" value="Transferase(Phosphotransferase) domain 1"/>
    <property type="match status" value="1"/>
</dbReference>
<dbReference type="PANTHER" id="PTHR24416:SF600">
    <property type="entry name" value="PDGF- AND VEGF-RECEPTOR RELATED, ISOFORM J"/>
    <property type="match status" value="1"/>
</dbReference>
<keyword evidence="12" id="KW-1133">Transmembrane helix</keyword>
<keyword evidence="22" id="KW-0479">Metal-binding</keyword>
<dbReference type="Pfam" id="PF07679">
    <property type="entry name" value="I-set"/>
    <property type="match status" value="1"/>
</dbReference>
<dbReference type="PROSITE" id="PS50011">
    <property type="entry name" value="PROTEIN_KINASE_DOM"/>
    <property type="match status" value="1"/>
</dbReference>
<keyword evidence="4" id="KW-0597">Phosphoprotein</keyword>
<dbReference type="SUPFAM" id="SSF48726">
    <property type="entry name" value="Immunoglobulin"/>
    <property type="match status" value="1"/>
</dbReference>
<dbReference type="InterPro" id="IPR050122">
    <property type="entry name" value="RTK"/>
</dbReference>
<evidence type="ECO:0000259" key="27">
    <source>
        <dbReference type="PROSITE" id="PS50835"/>
    </source>
</evidence>
<dbReference type="Proteomes" id="UP000007875">
    <property type="component" value="Unassembled WGS sequence"/>
</dbReference>
<evidence type="ECO:0000256" key="19">
    <source>
        <dbReference type="ARBA" id="ARBA00051243"/>
    </source>
</evidence>
<evidence type="ECO:0000256" key="11">
    <source>
        <dbReference type="ARBA" id="ARBA00022840"/>
    </source>
</evidence>
<name>H2ZAM2_CIOSA</name>
<comment type="catalytic activity">
    <reaction evidence="19">
        <text>L-tyrosyl-[protein] + ATP = O-phospho-L-tyrosyl-[protein] + ADP + H(+)</text>
        <dbReference type="Rhea" id="RHEA:10596"/>
        <dbReference type="Rhea" id="RHEA-COMP:10136"/>
        <dbReference type="Rhea" id="RHEA-COMP:20101"/>
        <dbReference type="ChEBI" id="CHEBI:15378"/>
        <dbReference type="ChEBI" id="CHEBI:30616"/>
        <dbReference type="ChEBI" id="CHEBI:46858"/>
        <dbReference type="ChEBI" id="CHEBI:61978"/>
        <dbReference type="ChEBI" id="CHEBI:456216"/>
        <dbReference type="EC" id="2.7.10.1"/>
    </reaction>
</comment>
<feature type="region of interest" description="Disordered" evidence="25">
    <location>
        <begin position="238"/>
        <end position="266"/>
    </location>
</feature>
<dbReference type="SUPFAM" id="SSF56112">
    <property type="entry name" value="Protein kinase-like (PK-like)"/>
    <property type="match status" value="1"/>
</dbReference>
<evidence type="ECO:0000256" key="1">
    <source>
        <dbReference type="ARBA" id="ARBA00004251"/>
    </source>
</evidence>
<comment type="subcellular location">
    <subcellularLocation>
        <location evidence="1">Cell membrane</location>
        <topology evidence="1">Single-pass type I membrane protein</topology>
    </subcellularLocation>
    <subcellularLocation>
        <location evidence="24">Membrane</location>
        <topology evidence="24">Single-pass type I membrane protein</topology>
    </subcellularLocation>
</comment>
<evidence type="ECO:0000256" key="7">
    <source>
        <dbReference type="ARBA" id="ARBA00022729"/>
    </source>
</evidence>
<evidence type="ECO:0000256" key="24">
    <source>
        <dbReference type="RuleBase" id="RU000311"/>
    </source>
</evidence>
<dbReference type="GO" id="GO:0004714">
    <property type="term" value="F:transmembrane receptor protein tyrosine kinase activity"/>
    <property type="evidence" value="ECO:0007669"/>
    <property type="project" value="UniProtKB-EC"/>
</dbReference>
<dbReference type="PIRSF" id="PIRSF000615">
    <property type="entry name" value="TyrPK_CSF1-R"/>
    <property type="match status" value="1"/>
</dbReference>
<dbReference type="InterPro" id="IPR020635">
    <property type="entry name" value="Tyr_kinase_cat_dom"/>
</dbReference>
<dbReference type="InterPro" id="IPR001245">
    <property type="entry name" value="Ser-Thr/Tyr_kinase_cat_dom"/>
</dbReference>
<keyword evidence="7" id="KW-0732">Signal</keyword>
<evidence type="ECO:0000256" key="2">
    <source>
        <dbReference type="ARBA" id="ARBA00011902"/>
    </source>
</evidence>
<feature type="binding site" evidence="21">
    <location>
        <begin position="123"/>
        <end position="130"/>
    </location>
    <ligand>
        <name>ATP</name>
        <dbReference type="ChEBI" id="CHEBI:30616"/>
    </ligand>
</feature>
<evidence type="ECO:0000256" key="9">
    <source>
        <dbReference type="ARBA" id="ARBA00022741"/>
    </source>
</evidence>
<dbReference type="SMART" id="SM00219">
    <property type="entry name" value="TyrKc"/>
    <property type="match status" value="1"/>
</dbReference>
<keyword evidence="13" id="KW-0472">Membrane</keyword>
<dbReference type="InterPro" id="IPR013098">
    <property type="entry name" value="Ig_I-set"/>
</dbReference>
<dbReference type="PROSITE" id="PS00109">
    <property type="entry name" value="PROTEIN_KINASE_TYR"/>
    <property type="match status" value="1"/>
</dbReference>
<evidence type="ECO:0000313" key="28">
    <source>
        <dbReference type="Ensembl" id="ENSCSAVP00000014637.1"/>
    </source>
</evidence>
<dbReference type="GO" id="GO:0007169">
    <property type="term" value="P:cell surface receptor protein tyrosine kinase signaling pathway"/>
    <property type="evidence" value="ECO:0007669"/>
    <property type="project" value="InterPro"/>
</dbReference>
<dbReference type="PROSITE" id="PS00240">
    <property type="entry name" value="RECEPTOR_TYR_KIN_III"/>
    <property type="match status" value="1"/>
</dbReference>
<dbReference type="GeneTree" id="ENSGT00940000164144"/>
<dbReference type="GO" id="GO:0005886">
    <property type="term" value="C:plasma membrane"/>
    <property type="evidence" value="ECO:0007669"/>
    <property type="project" value="UniProtKB-SubCell"/>
</dbReference>
<dbReference type="CDD" id="cd00096">
    <property type="entry name" value="Ig"/>
    <property type="match status" value="1"/>
</dbReference>
<dbReference type="FunFam" id="1.10.510.10:FF:001512">
    <property type="entry name" value="Receptor tyrosine-protein kinase erbB-2"/>
    <property type="match status" value="1"/>
</dbReference>
<reference evidence="28" key="2">
    <citation type="submission" date="2025-08" db="UniProtKB">
        <authorList>
            <consortium name="Ensembl"/>
        </authorList>
    </citation>
    <scope>IDENTIFICATION</scope>
</reference>
<dbReference type="PANTHER" id="PTHR24416">
    <property type="entry name" value="TYROSINE-PROTEIN KINASE RECEPTOR"/>
    <property type="match status" value="1"/>
</dbReference>
<keyword evidence="16 24" id="KW-0675">Receptor</keyword>
<feature type="compositionally biased region" description="Acidic residues" evidence="25">
    <location>
        <begin position="250"/>
        <end position="259"/>
    </location>
</feature>
<dbReference type="Gene3D" id="3.30.200.20">
    <property type="entry name" value="Phosphorylase Kinase, domain 1"/>
    <property type="match status" value="1"/>
</dbReference>
<evidence type="ECO:0000256" key="5">
    <source>
        <dbReference type="ARBA" id="ARBA00022679"/>
    </source>
</evidence>
<dbReference type="InterPro" id="IPR008266">
    <property type="entry name" value="Tyr_kinase_AS"/>
</dbReference>
<evidence type="ECO:0000256" key="3">
    <source>
        <dbReference type="ARBA" id="ARBA00022475"/>
    </source>
</evidence>
<dbReference type="GO" id="GO:0046872">
    <property type="term" value="F:metal ion binding"/>
    <property type="evidence" value="ECO:0007669"/>
    <property type="project" value="UniProtKB-KW"/>
</dbReference>
<evidence type="ECO:0000313" key="29">
    <source>
        <dbReference type="Proteomes" id="UP000007875"/>
    </source>
</evidence>
<protein>
    <recommendedName>
        <fullName evidence="2">receptor protein-tyrosine kinase</fullName>
        <ecNumber evidence="2">2.7.10.1</ecNumber>
    </recommendedName>
</protein>
<keyword evidence="5" id="KW-0808">Transferase</keyword>
<keyword evidence="3" id="KW-1003">Cell membrane</keyword>
<evidence type="ECO:0000256" key="14">
    <source>
        <dbReference type="ARBA" id="ARBA00023137"/>
    </source>
</evidence>
<keyword evidence="10" id="KW-0418">Kinase</keyword>
<evidence type="ECO:0000256" key="13">
    <source>
        <dbReference type="ARBA" id="ARBA00023136"/>
    </source>
</evidence>
<evidence type="ECO:0000256" key="8">
    <source>
        <dbReference type="ARBA" id="ARBA00022737"/>
    </source>
</evidence>
<keyword evidence="17" id="KW-0325">Glycoprotein</keyword>
<dbReference type="InterPro" id="IPR001824">
    <property type="entry name" value="Tyr_kinase_rcpt_3_CS"/>
</dbReference>
<comment type="similarity">
    <text evidence="24">Belongs to the protein kinase superfamily. Tyr protein kinase family. CSF-1/PDGF receptor subfamily.</text>
</comment>
<feature type="binding site" evidence="21">
    <location>
        <position position="301"/>
    </location>
    <ligand>
        <name>ATP</name>
        <dbReference type="ChEBI" id="CHEBI:30616"/>
    </ligand>
</feature>
<dbReference type="PROSITE" id="PS00107">
    <property type="entry name" value="PROTEIN_KINASE_ATP"/>
    <property type="match status" value="1"/>
</dbReference>
<feature type="domain" description="Protein kinase" evidence="26">
    <location>
        <begin position="116"/>
        <end position="403"/>
    </location>
</feature>
<accession>H2ZAM2</accession>
<evidence type="ECO:0000256" key="22">
    <source>
        <dbReference type="PIRSR" id="PIRSR000615-3"/>
    </source>
</evidence>
<dbReference type="InterPro" id="IPR007110">
    <property type="entry name" value="Ig-like_dom"/>
</dbReference>
<dbReference type="Pfam" id="PF07714">
    <property type="entry name" value="PK_Tyr_Ser-Thr"/>
    <property type="match status" value="1"/>
</dbReference>
<dbReference type="GO" id="GO:0048468">
    <property type="term" value="P:cell development"/>
    <property type="evidence" value="ECO:0007669"/>
    <property type="project" value="UniProtKB-ARBA"/>
</dbReference>
<dbReference type="InterPro" id="IPR017441">
    <property type="entry name" value="Protein_kinase_ATP_BS"/>
</dbReference>
<keyword evidence="22" id="KW-0460">Magnesium</keyword>
<evidence type="ECO:0000256" key="12">
    <source>
        <dbReference type="ARBA" id="ARBA00022989"/>
    </source>
</evidence>
<reference evidence="28" key="3">
    <citation type="submission" date="2025-09" db="UniProtKB">
        <authorList>
            <consortium name="Ensembl"/>
        </authorList>
    </citation>
    <scope>IDENTIFICATION</scope>
</reference>
<reference evidence="29" key="1">
    <citation type="submission" date="2003-08" db="EMBL/GenBank/DDBJ databases">
        <authorList>
            <person name="Birren B."/>
            <person name="Nusbaum C."/>
            <person name="Abebe A."/>
            <person name="Abouelleil A."/>
            <person name="Adekoya E."/>
            <person name="Ait-zahra M."/>
            <person name="Allen N."/>
            <person name="Allen T."/>
            <person name="An P."/>
            <person name="Anderson M."/>
            <person name="Anderson S."/>
            <person name="Arachchi H."/>
            <person name="Armbruster J."/>
            <person name="Bachantsang P."/>
            <person name="Baldwin J."/>
            <person name="Barry A."/>
            <person name="Bayul T."/>
            <person name="Blitshsteyn B."/>
            <person name="Bloom T."/>
            <person name="Blye J."/>
            <person name="Boguslavskiy L."/>
            <person name="Borowsky M."/>
            <person name="Boukhgalter B."/>
            <person name="Brunache A."/>
            <person name="Butler J."/>
            <person name="Calixte N."/>
            <person name="Calvo S."/>
            <person name="Camarata J."/>
            <person name="Campo K."/>
            <person name="Chang J."/>
            <person name="Cheshatsang Y."/>
            <person name="Citroen M."/>
            <person name="Collymore A."/>
            <person name="Considine T."/>
            <person name="Cook A."/>
            <person name="Cooke P."/>
            <person name="Corum B."/>
            <person name="Cuomo C."/>
            <person name="David R."/>
            <person name="Dawoe T."/>
            <person name="Degray S."/>
            <person name="Dodge S."/>
            <person name="Dooley K."/>
            <person name="Dorje P."/>
            <person name="Dorjee K."/>
            <person name="Dorris L."/>
            <person name="Duffey N."/>
            <person name="Dupes A."/>
            <person name="Elkins T."/>
            <person name="Engels R."/>
            <person name="Erickson J."/>
            <person name="Farina A."/>
            <person name="Faro S."/>
            <person name="Ferreira P."/>
            <person name="Fischer H."/>
            <person name="Fitzgerald M."/>
            <person name="Foley K."/>
            <person name="Gage D."/>
            <person name="Galagan J."/>
            <person name="Gearin G."/>
            <person name="Gnerre S."/>
            <person name="Gnirke A."/>
            <person name="Goyette A."/>
            <person name="Graham J."/>
            <person name="Grandbois E."/>
            <person name="Gyaltsen K."/>
            <person name="Hafez N."/>
            <person name="Hagopian D."/>
            <person name="Hagos B."/>
            <person name="Hall J."/>
            <person name="Hatcher B."/>
            <person name="Heller A."/>
            <person name="Higgins H."/>
            <person name="Honan T."/>
            <person name="Horn A."/>
            <person name="Houde N."/>
            <person name="Hughes L."/>
            <person name="Hulme W."/>
            <person name="Husby E."/>
            <person name="Iliev I."/>
            <person name="Jaffe D."/>
            <person name="Jones C."/>
            <person name="Kamal M."/>
            <person name="Kamat A."/>
            <person name="Kamvysselis M."/>
            <person name="Karlsson E."/>
            <person name="Kells C."/>
            <person name="Kieu A."/>
            <person name="Kisner P."/>
            <person name="Kodira C."/>
            <person name="Kulbokas E."/>
            <person name="Labutti K."/>
            <person name="Lama D."/>
            <person name="Landers T."/>
            <person name="Leger J."/>
            <person name="Levine S."/>
            <person name="Lewis D."/>
            <person name="Lewis T."/>
            <person name="Lindblad-toh K."/>
            <person name="Liu X."/>
            <person name="Lokyitsang T."/>
            <person name="Lokyitsang Y."/>
            <person name="Lucien O."/>
            <person name="Lui A."/>
            <person name="Ma L.J."/>
            <person name="Mabbitt R."/>
            <person name="Macdonald J."/>
            <person name="Maclean C."/>
            <person name="Major J."/>
            <person name="Manning J."/>
            <person name="Marabella R."/>
            <person name="Maru K."/>
            <person name="Matthews C."/>
            <person name="Mauceli E."/>
            <person name="Mccarthy M."/>
            <person name="Mcdonough S."/>
            <person name="Mcghee T."/>
            <person name="Meldrim J."/>
            <person name="Meneus L."/>
            <person name="Mesirov J."/>
            <person name="Mihalev A."/>
            <person name="Mihova T."/>
            <person name="Mikkelsen T."/>
            <person name="Mlenga V."/>
            <person name="Moru K."/>
            <person name="Mozes J."/>
            <person name="Mulrain L."/>
            <person name="Munson G."/>
            <person name="Naylor J."/>
            <person name="Newes C."/>
            <person name="Nguyen C."/>
            <person name="Nguyen N."/>
            <person name="Nguyen T."/>
            <person name="Nicol R."/>
            <person name="Nielsen C."/>
            <person name="Nizzari M."/>
            <person name="Norbu C."/>
            <person name="Norbu N."/>
            <person name="O'donnell P."/>
            <person name="Okoawo O."/>
            <person name="O'leary S."/>
            <person name="Omotosho B."/>
            <person name="O'neill K."/>
            <person name="Osman S."/>
            <person name="Parker S."/>
            <person name="Perrin D."/>
            <person name="Phunkhang P."/>
            <person name="Piqani B."/>
            <person name="Purcell S."/>
            <person name="Rachupka T."/>
            <person name="Ramasamy U."/>
            <person name="Rameau R."/>
            <person name="Ray V."/>
            <person name="Raymond C."/>
            <person name="Retta R."/>
            <person name="Richardson S."/>
            <person name="Rise C."/>
            <person name="Rodriguez J."/>
            <person name="Rogers J."/>
            <person name="Rogov P."/>
            <person name="Rutman M."/>
            <person name="Schupbach R."/>
            <person name="Seaman C."/>
            <person name="Settipalli S."/>
            <person name="Sharpe T."/>
            <person name="Sheridan J."/>
            <person name="Sherpa N."/>
            <person name="Shi J."/>
            <person name="Smirnov S."/>
            <person name="Smith C."/>
            <person name="Sougnez C."/>
            <person name="Spencer B."/>
            <person name="Stalker J."/>
            <person name="Stange-thomann N."/>
            <person name="Stavropoulos S."/>
            <person name="Stetson K."/>
            <person name="Stone C."/>
            <person name="Stone S."/>
            <person name="Stubbs M."/>
            <person name="Talamas J."/>
            <person name="Tchuinga P."/>
            <person name="Tenzing P."/>
            <person name="Tesfaye S."/>
            <person name="Theodore J."/>
            <person name="Thoulutsang Y."/>
            <person name="Topham K."/>
            <person name="Towey S."/>
            <person name="Tsamla T."/>
            <person name="Tsomo N."/>
            <person name="Vallee D."/>
            <person name="Vassiliev H."/>
            <person name="Venkataraman V."/>
            <person name="Vinson J."/>
            <person name="Vo A."/>
            <person name="Wade C."/>
            <person name="Wang S."/>
            <person name="Wangchuk T."/>
            <person name="Wangdi T."/>
            <person name="Whittaker C."/>
            <person name="Wilkinson J."/>
            <person name="Wu Y."/>
            <person name="Wyman D."/>
            <person name="Yadav S."/>
            <person name="Yang S."/>
            <person name="Yang X."/>
            <person name="Yeager S."/>
            <person name="Yee E."/>
            <person name="Young G."/>
            <person name="Zainoun J."/>
            <person name="Zembeck L."/>
            <person name="Zimmer A."/>
            <person name="Zody M."/>
            <person name="Lander E."/>
        </authorList>
    </citation>
    <scope>NUCLEOTIDE SEQUENCE [LARGE SCALE GENOMIC DNA]</scope>
</reference>
<evidence type="ECO:0000256" key="10">
    <source>
        <dbReference type="ARBA" id="ARBA00022777"/>
    </source>
</evidence>
<evidence type="ECO:0000256" key="15">
    <source>
        <dbReference type="ARBA" id="ARBA00023157"/>
    </source>
</evidence>
<dbReference type="InterPro" id="IPR011009">
    <property type="entry name" value="Kinase-like_dom_sf"/>
</dbReference>
<proteinExistence type="inferred from homology"/>
<feature type="binding site" evidence="22">
    <location>
        <position position="302"/>
    </location>
    <ligand>
        <name>Mg(2+)</name>
        <dbReference type="ChEBI" id="CHEBI:18420"/>
    </ligand>
</feature>
<evidence type="ECO:0000256" key="18">
    <source>
        <dbReference type="ARBA" id="ARBA00023319"/>
    </source>
</evidence>
<keyword evidence="11 21" id="KW-0067">ATP-binding</keyword>
<keyword evidence="29" id="KW-1185">Reference proteome</keyword>
<dbReference type="InterPro" id="IPR036179">
    <property type="entry name" value="Ig-like_dom_sf"/>
</dbReference>
<evidence type="ECO:0000256" key="4">
    <source>
        <dbReference type="ARBA" id="ARBA00022553"/>
    </source>
</evidence>
<feature type="binding site" evidence="21 23">
    <location>
        <position position="150"/>
    </location>
    <ligand>
        <name>ATP</name>
        <dbReference type="ChEBI" id="CHEBI:30616"/>
    </ligand>
</feature>
<feature type="domain" description="Ig-like" evidence="27">
    <location>
        <begin position="1"/>
        <end position="38"/>
    </location>
</feature>
<dbReference type="Ensembl" id="ENSCSAVT00000014804.1">
    <property type="protein sequence ID" value="ENSCSAVP00000014637.1"/>
    <property type="gene ID" value="ENSCSAVG00000008555.1"/>
</dbReference>
<keyword evidence="9 21" id="KW-0547">Nucleotide-binding</keyword>
<evidence type="ECO:0000259" key="26">
    <source>
        <dbReference type="PROSITE" id="PS50011"/>
    </source>
</evidence>
<dbReference type="PROSITE" id="PS50835">
    <property type="entry name" value="IG_LIKE"/>
    <property type="match status" value="1"/>
</dbReference>
<evidence type="ECO:0000256" key="23">
    <source>
        <dbReference type="PROSITE-ProRule" id="PRU10141"/>
    </source>
</evidence>
<keyword evidence="8" id="KW-0677">Repeat</keyword>
<sequence>IVESSNSDLLIEMVQQEDSGTYTCVAANHYGNDSMSISLYVQGVKFKSHLSALLHVCWFYSHLEWSCLNIFNRSLFKPKQRQNMLSVMNIKEMPLEEQAQCSEYDTKKWEFPRDRLRFGKTLGRGAFGKVIQATAFDLEKSSSCKTVAVKMLKVGSRNSEYRALMTELRILIHLGPHLNIVNLLGACTTKEGPLMIIVEYSRHGNLSNYLRGMRHCYTGSHNDNGSKQEMNKQRLLSDDSADDGAFSGTDDPDSFEDEDEKGKEQKQKLNLTDLLSYSLQVARGMEFLASKKCIHRDLAARNVLLSDYQVVKICDFGLARDIYKDPDYIRTGDARMPIKWMAPESIFDKIYSAKSDVWSFGVLLWEIFTLGASPYPGIQMDEDFCNKLKRGVRMGKPEHATDA</sequence>
<dbReference type="GO" id="GO:0030182">
    <property type="term" value="P:neuron differentiation"/>
    <property type="evidence" value="ECO:0007669"/>
    <property type="project" value="UniProtKB-ARBA"/>
</dbReference>
<keyword evidence="18 24" id="KW-0393">Immunoglobulin domain</keyword>
<evidence type="ECO:0000256" key="6">
    <source>
        <dbReference type="ARBA" id="ARBA00022692"/>
    </source>
</evidence>
<feature type="active site" description="Proton acceptor" evidence="20">
    <location>
        <position position="297"/>
    </location>
</feature>
<evidence type="ECO:0000256" key="17">
    <source>
        <dbReference type="ARBA" id="ARBA00023180"/>
    </source>
</evidence>
<keyword evidence="15" id="KW-1015">Disulfide bond</keyword>
<keyword evidence="6 24" id="KW-0812">Transmembrane</keyword>
<evidence type="ECO:0000256" key="21">
    <source>
        <dbReference type="PIRSR" id="PIRSR000615-2"/>
    </source>
</evidence>
<dbReference type="EC" id="2.7.10.1" evidence="2"/>